<dbReference type="Pfam" id="PF04014">
    <property type="entry name" value="MazE_antitoxin"/>
    <property type="match status" value="1"/>
</dbReference>
<feature type="domain" description="SpoVT-AbrB" evidence="1">
    <location>
        <begin position="6"/>
        <end position="53"/>
    </location>
</feature>
<dbReference type="Gene3D" id="2.10.260.10">
    <property type="match status" value="1"/>
</dbReference>
<reference evidence="2 3" key="1">
    <citation type="journal article" date="2016" name="Nat. Commun.">
        <title>Thousands of microbial genomes shed light on interconnected biogeochemical processes in an aquifer system.</title>
        <authorList>
            <person name="Anantharaman K."/>
            <person name="Brown C.T."/>
            <person name="Hug L.A."/>
            <person name="Sharon I."/>
            <person name="Castelle C.J."/>
            <person name="Probst A.J."/>
            <person name="Thomas B.C."/>
            <person name="Singh A."/>
            <person name="Wilkins M.J."/>
            <person name="Karaoz U."/>
            <person name="Brodie E.L."/>
            <person name="Williams K.H."/>
            <person name="Hubbard S.S."/>
            <person name="Banfield J.F."/>
        </authorList>
    </citation>
    <scope>NUCLEOTIDE SEQUENCE [LARGE SCALE GENOMIC DNA]</scope>
</reference>
<dbReference type="Proteomes" id="UP000176317">
    <property type="component" value="Unassembled WGS sequence"/>
</dbReference>
<gene>
    <name evidence="2" type="ORF">A2164_01350</name>
</gene>
<dbReference type="GO" id="GO:0003677">
    <property type="term" value="F:DNA binding"/>
    <property type="evidence" value="ECO:0007669"/>
    <property type="project" value="InterPro"/>
</dbReference>
<comment type="caution">
    <text evidence="2">The sequence shown here is derived from an EMBL/GenBank/DDBJ whole genome shotgun (WGS) entry which is preliminary data.</text>
</comment>
<dbReference type="AlphaFoldDB" id="A0A1F5G4N0"/>
<evidence type="ECO:0000313" key="3">
    <source>
        <dbReference type="Proteomes" id="UP000176317"/>
    </source>
</evidence>
<accession>A0A1F5G4N0</accession>
<organism evidence="2 3">
    <name type="scientific">Candidatus Curtissbacteria bacterium RBG_13_35_7</name>
    <dbReference type="NCBI Taxonomy" id="1797705"/>
    <lineage>
        <taxon>Bacteria</taxon>
        <taxon>Candidatus Curtissiibacteriota</taxon>
    </lineage>
</organism>
<dbReference type="SMART" id="SM00966">
    <property type="entry name" value="SpoVT_AbrB"/>
    <property type="match status" value="1"/>
</dbReference>
<evidence type="ECO:0000259" key="1">
    <source>
        <dbReference type="SMART" id="SM00966"/>
    </source>
</evidence>
<proteinExistence type="predicted"/>
<evidence type="ECO:0000313" key="2">
    <source>
        <dbReference type="EMBL" id="OGD86840.1"/>
    </source>
</evidence>
<dbReference type="InterPro" id="IPR007159">
    <property type="entry name" value="SpoVT-AbrB_dom"/>
</dbReference>
<dbReference type="SUPFAM" id="SSF89447">
    <property type="entry name" value="AbrB/MazE/MraZ-like"/>
    <property type="match status" value="1"/>
</dbReference>
<protein>
    <recommendedName>
        <fullName evidence="1">SpoVT-AbrB domain-containing protein</fullName>
    </recommendedName>
</protein>
<sequence>MLQKVIKVGNSAAVTLPKNVMEEAAIKTGDQVNVELNEATSAIIISSQAKPITNLSPDIAIWTKKFIENNKEALEELANK</sequence>
<dbReference type="InterPro" id="IPR037914">
    <property type="entry name" value="SpoVT-AbrB_sf"/>
</dbReference>
<name>A0A1F5G4N0_9BACT</name>
<dbReference type="EMBL" id="MFAT01000014">
    <property type="protein sequence ID" value="OGD86840.1"/>
    <property type="molecule type" value="Genomic_DNA"/>
</dbReference>